<evidence type="ECO:0000313" key="4">
    <source>
        <dbReference type="Proteomes" id="UP000031443"/>
    </source>
</evidence>
<dbReference type="Proteomes" id="UP000031443">
    <property type="component" value="Unassembled WGS sequence"/>
</dbReference>
<feature type="region of interest" description="Disordered" evidence="1">
    <location>
        <begin position="17"/>
        <end position="43"/>
    </location>
</feature>
<evidence type="ECO:0000313" key="3">
    <source>
        <dbReference type="EMBL" id="EMP32283.1"/>
    </source>
</evidence>
<evidence type="ECO:0000256" key="1">
    <source>
        <dbReference type="SAM" id="MobiDB-lite"/>
    </source>
</evidence>
<sequence>MLLPGLLFLLLQPPGTSPPPPAAAQRHHEQEPAALGASGSYSKDDNEHICVPTSYLLPQTSSQYLGYEFCKKSYINSKTFHCDIHRSKKNNHVSNICSLPVGPRYKFGHPSVLYMVLQLEIIKKQESVQ</sequence>
<name>M7BJT8_CHEMY</name>
<keyword evidence="2" id="KW-0732">Signal</keyword>
<reference evidence="4" key="1">
    <citation type="journal article" date="2013" name="Nat. Genet.">
        <title>The draft genomes of soft-shell turtle and green sea turtle yield insights into the development and evolution of the turtle-specific body plan.</title>
        <authorList>
            <person name="Wang Z."/>
            <person name="Pascual-Anaya J."/>
            <person name="Zadissa A."/>
            <person name="Li W."/>
            <person name="Niimura Y."/>
            <person name="Huang Z."/>
            <person name="Li C."/>
            <person name="White S."/>
            <person name="Xiong Z."/>
            <person name="Fang D."/>
            <person name="Wang B."/>
            <person name="Ming Y."/>
            <person name="Chen Y."/>
            <person name="Zheng Y."/>
            <person name="Kuraku S."/>
            <person name="Pignatelli M."/>
            <person name="Herrero J."/>
            <person name="Beal K."/>
            <person name="Nozawa M."/>
            <person name="Li Q."/>
            <person name="Wang J."/>
            <person name="Zhang H."/>
            <person name="Yu L."/>
            <person name="Shigenobu S."/>
            <person name="Wang J."/>
            <person name="Liu J."/>
            <person name="Flicek P."/>
            <person name="Searle S."/>
            <person name="Wang J."/>
            <person name="Kuratani S."/>
            <person name="Yin Y."/>
            <person name="Aken B."/>
            <person name="Zhang G."/>
            <person name="Irie N."/>
        </authorList>
    </citation>
    <scope>NUCLEOTIDE SEQUENCE [LARGE SCALE GENOMIC DNA]</scope>
</reference>
<protein>
    <submittedName>
        <fullName evidence="3">Uncharacterized protein</fullName>
    </submittedName>
</protein>
<evidence type="ECO:0000256" key="2">
    <source>
        <dbReference type="SAM" id="SignalP"/>
    </source>
</evidence>
<accession>M7BJT8</accession>
<gene>
    <name evidence="3" type="ORF">UY3_10581</name>
</gene>
<dbReference type="eggNOG" id="ENOG502RTWM">
    <property type="taxonomic scope" value="Eukaryota"/>
</dbReference>
<keyword evidence="4" id="KW-1185">Reference proteome</keyword>
<feature type="signal peptide" evidence="2">
    <location>
        <begin position="1"/>
        <end position="17"/>
    </location>
</feature>
<dbReference type="AlphaFoldDB" id="M7BJT8"/>
<dbReference type="EMBL" id="KB541019">
    <property type="protein sequence ID" value="EMP32283.1"/>
    <property type="molecule type" value="Genomic_DNA"/>
</dbReference>
<organism evidence="3 4">
    <name type="scientific">Chelonia mydas</name>
    <name type="common">Green sea-turtle</name>
    <name type="synonym">Chelonia agassizi</name>
    <dbReference type="NCBI Taxonomy" id="8469"/>
    <lineage>
        <taxon>Eukaryota</taxon>
        <taxon>Metazoa</taxon>
        <taxon>Chordata</taxon>
        <taxon>Craniata</taxon>
        <taxon>Vertebrata</taxon>
        <taxon>Euteleostomi</taxon>
        <taxon>Archelosauria</taxon>
        <taxon>Testudinata</taxon>
        <taxon>Testudines</taxon>
        <taxon>Cryptodira</taxon>
        <taxon>Durocryptodira</taxon>
        <taxon>Americhelydia</taxon>
        <taxon>Chelonioidea</taxon>
        <taxon>Cheloniidae</taxon>
        <taxon>Chelonia</taxon>
    </lineage>
</organism>
<proteinExistence type="predicted"/>
<feature type="chain" id="PRO_5004080171" evidence="2">
    <location>
        <begin position="18"/>
        <end position="129"/>
    </location>
</feature>